<proteinExistence type="predicted"/>
<evidence type="ECO:0000313" key="3">
    <source>
        <dbReference type="Proteomes" id="UP000297229"/>
    </source>
</evidence>
<evidence type="ECO:0000256" key="1">
    <source>
        <dbReference type="SAM" id="MobiDB-lite"/>
    </source>
</evidence>
<evidence type="ECO:0000313" key="2">
    <source>
        <dbReference type="EMBL" id="TGO66966.1"/>
    </source>
</evidence>
<reference evidence="2 3" key="1">
    <citation type="submission" date="2017-12" db="EMBL/GenBank/DDBJ databases">
        <title>Comparative genomics of Botrytis spp.</title>
        <authorList>
            <person name="Valero-Jimenez C.A."/>
            <person name="Tapia P."/>
            <person name="Veloso J."/>
            <person name="Silva-Moreno E."/>
            <person name="Staats M."/>
            <person name="Valdes J.H."/>
            <person name="Van Kan J.A.L."/>
        </authorList>
    </citation>
    <scope>NUCLEOTIDE SEQUENCE [LARGE SCALE GENOMIC DNA]</scope>
    <source>
        <strain evidence="2 3">Be9601</strain>
    </source>
</reference>
<dbReference type="Proteomes" id="UP000297229">
    <property type="component" value="Unassembled WGS sequence"/>
</dbReference>
<feature type="region of interest" description="Disordered" evidence="1">
    <location>
        <begin position="1"/>
        <end position="104"/>
    </location>
</feature>
<feature type="non-terminal residue" evidence="2">
    <location>
        <position position="1"/>
    </location>
</feature>
<gene>
    <name evidence="2" type="ORF">BELL_0921g00040</name>
</gene>
<sequence length="104" mass="10841">GDEGFEDGAAEEGEEGGEGGEEGEDLGEGEGGWECECEWECEGEGEDEEERRENVAEEEAGENRFHVVSGDETGERPPVGFGVGEEGVGSVEDGGDDAEAEVLG</sequence>
<protein>
    <submittedName>
        <fullName evidence="2">Uncharacterized protein</fullName>
    </submittedName>
</protein>
<dbReference type="EMBL" id="PQXM01000919">
    <property type="protein sequence ID" value="TGO66966.1"/>
    <property type="molecule type" value="Genomic_DNA"/>
</dbReference>
<feature type="compositionally biased region" description="Acidic residues" evidence="1">
    <location>
        <begin position="93"/>
        <end position="104"/>
    </location>
</feature>
<feature type="compositionally biased region" description="Basic and acidic residues" evidence="1">
    <location>
        <begin position="51"/>
        <end position="65"/>
    </location>
</feature>
<organism evidence="2 3">
    <name type="scientific">Botrytis elliptica</name>
    <dbReference type="NCBI Taxonomy" id="278938"/>
    <lineage>
        <taxon>Eukaryota</taxon>
        <taxon>Fungi</taxon>
        <taxon>Dikarya</taxon>
        <taxon>Ascomycota</taxon>
        <taxon>Pezizomycotina</taxon>
        <taxon>Leotiomycetes</taxon>
        <taxon>Helotiales</taxon>
        <taxon>Sclerotiniaceae</taxon>
        <taxon>Botrytis</taxon>
    </lineage>
</organism>
<accession>A0A4Z1J016</accession>
<feature type="compositionally biased region" description="Acidic residues" evidence="1">
    <location>
        <begin position="1"/>
        <end position="50"/>
    </location>
</feature>
<keyword evidence="3" id="KW-1185">Reference proteome</keyword>
<comment type="caution">
    <text evidence="2">The sequence shown here is derived from an EMBL/GenBank/DDBJ whole genome shotgun (WGS) entry which is preliminary data.</text>
</comment>
<name>A0A4Z1J016_9HELO</name>
<dbReference type="AlphaFoldDB" id="A0A4Z1J016"/>